<accession>A0A0E0CKP1</accession>
<keyword evidence="4" id="KW-1185">Reference proteome</keyword>
<dbReference type="Pfam" id="PF00201">
    <property type="entry name" value="UDPGT"/>
    <property type="match status" value="1"/>
</dbReference>
<dbReference type="GO" id="GO:0080044">
    <property type="term" value="F:quercetin 7-O-glucosyltransferase activity"/>
    <property type="evidence" value="ECO:0007669"/>
    <property type="project" value="TreeGrafter"/>
</dbReference>
<evidence type="ECO:0000256" key="2">
    <source>
        <dbReference type="ARBA" id="ARBA00022679"/>
    </source>
</evidence>
<dbReference type="GO" id="GO:0080043">
    <property type="term" value="F:quercetin 3-O-glucosyltransferase activity"/>
    <property type="evidence" value="ECO:0007669"/>
    <property type="project" value="TreeGrafter"/>
</dbReference>
<dbReference type="AlphaFoldDB" id="A0A0E0CKP1"/>
<reference evidence="3" key="1">
    <citation type="submission" date="2015-04" db="UniProtKB">
        <authorList>
            <consortium name="EnsemblPlants"/>
        </authorList>
    </citation>
    <scope>IDENTIFICATION</scope>
</reference>
<proteinExistence type="inferred from homology"/>
<evidence type="ECO:0000256" key="1">
    <source>
        <dbReference type="ARBA" id="ARBA00009995"/>
    </source>
</evidence>
<dbReference type="Gene3D" id="3.40.50.2000">
    <property type="entry name" value="Glycogen Phosphorylase B"/>
    <property type="match status" value="2"/>
</dbReference>
<organism evidence="3">
    <name type="scientific">Oryza meridionalis</name>
    <dbReference type="NCBI Taxonomy" id="40149"/>
    <lineage>
        <taxon>Eukaryota</taxon>
        <taxon>Viridiplantae</taxon>
        <taxon>Streptophyta</taxon>
        <taxon>Embryophyta</taxon>
        <taxon>Tracheophyta</taxon>
        <taxon>Spermatophyta</taxon>
        <taxon>Magnoliopsida</taxon>
        <taxon>Liliopsida</taxon>
        <taxon>Poales</taxon>
        <taxon>Poaceae</taxon>
        <taxon>BOP clade</taxon>
        <taxon>Oryzoideae</taxon>
        <taxon>Oryzeae</taxon>
        <taxon>Oryzinae</taxon>
        <taxon>Oryza</taxon>
    </lineage>
</organism>
<sequence length="215" mass="23367">MSRILLPIYTVGPLPQLTAASHVVASGADPPDTPALSAASLCPEDGGCLEWLGRKRLCSVLYVNFGSIVYLTSTQLVELAWGLADNGHDFLWVIRDNQAKVTGGGGPTGMLPAEFVEKTKGKGYLTSWCPQEAVLRHDAIGAFLTHCGWNLVLEGISNGVPMLCYPMAADQQTNCRYACTEWRVGVEVGDDIEREEVARMVRKVMGEEIKGKEVR</sequence>
<dbReference type="PANTHER" id="PTHR11926:SF1498">
    <property type="entry name" value="GLYCOSYLTRANSFERASE"/>
    <property type="match status" value="1"/>
</dbReference>
<protein>
    <recommendedName>
        <fullName evidence="5">UDP-glycosyltransferases domain-containing protein</fullName>
    </recommendedName>
</protein>
<evidence type="ECO:0008006" key="5">
    <source>
        <dbReference type="Google" id="ProtNLM"/>
    </source>
</evidence>
<name>A0A0E0CKP1_9ORYZ</name>
<evidence type="ECO:0000313" key="4">
    <source>
        <dbReference type="Proteomes" id="UP000008021"/>
    </source>
</evidence>
<dbReference type="FunFam" id="3.40.50.2000:FF:000223">
    <property type="entry name" value="Glycosyltransferase"/>
    <property type="match status" value="1"/>
</dbReference>
<dbReference type="EnsemblPlants" id="OMERI02G16960.1">
    <property type="protein sequence ID" value="OMERI02G16960.1"/>
    <property type="gene ID" value="OMERI02G16960"/>
</dbReference>
<dbReference type="InterPro" id="IPR002213">
    <property type="entry name" value="UDP_glucos_trans"/>
</dbReference>
<reference evidence="3" key="2">
    <citation type="submission" date="2018-05" db="EMBL/GenBank/DDBJ databases">
        <title>OmerRS3 (Oryza meridionalis Reference Sequence Version 3).</title>
        <authorList>
            <person name="Zhang J."/>
            <person name="Kudrna D."/>
            <person name="Lee S."/>
            <person name="Talag J."/>
            <person name="Welchert J."/>
            <person name="Wing R.A."/>
        </authorList>
    </citation>
    <scope>NUCLEOTIDE SEQUENCE [LARGE SCALE GENOMIC DNA]</scope>
    <source>
        <strain evidence="3">cv. OR44</strain>
    </source>
</reference>
<dbReference type="eggNOG" id="KOG1192">
    <property type="taxonomic scope" value="Eukaryota"/>
</dbReference>
<dbReference type="Proteomes" id="UP000008021">
    <property type="component" value="Chromosome 2"/>
</dbReference>
<dbReference type="CDD" id="cd03784">
    <property type="entry name" value="GT1_Gtf-like"/>
    <property type="match status" value="1"/>
</dbReference>
<evidence type="ECO:0000313" key="3">
    <source>
        <dbReference type="EnsemblPlants" id="OMERI02G16960.1"/>
    </source>
</evidence>
<comment type="similarity">
    <text evidence="1">Belongs to the UDP-glycosyltransferase family.</text>
</comment>
<dbReference type="Gramene" id="OMERI02G16960.1">
    <property type="protein sequence ID" value="OMERI02G16960.1"/>
    <property type="gene ID" value="OMERI02G16960"/>
</dbReference>
<dbReference type="HOGENOM" id="CLU_001724_1_0_1"/>
<dbReference type="PANTHER" id="PTHR11926">
    <property type="entry name" value="GLUCOSYL/GLUCURONOSYL TRANSFERASES"/>
    <property type="match status" value="1"/>
</dbReference>
<dbReference type="SUPFAM" id="SSF53756">
    <property type="entry name" value="UDP-Glycosyltransferase/glycogen phosphorylase"/>
    <property type="match status" value="1"/>
</dbReference>
<keyword evidence="2" id="KW-0808">Transferase</keyword>